<evidence type="ECO:0000313" key="2">
    <source>
        <dbReference type="EMBL" id="CAI2371556.1"/>
    </source>
</evidence>
<gene>
    <name evidence="2" type="ORF">ECRASSUSDP1_LOCUS12880</name>
</gene>
<keyword evidence="3" id="KW-1185">Reference proteome</keyword>
<organism evidence="2 3">
    <name type="scientific">Euplotes crassus</name>
    <dbReference type="NCBI Taxonomy" id="5936"/>
    <lineage>
        <taxon>Eukaryota</taxon>
        <taxon>Sar</taxon>
        <taxon>Alveolata</taxon>
        <taxon>Ciliophora</taxon>
        <taxon>Intramacronucleata</taxon>
        <taxon>Spirotrichea</taxon>
        <taxon>Hypotrichia</taxon>
        <taxon>Euplotida</taxon>
        <taxon>Euplotidae</taxon>
        <taxon>Moneuplotes</taxon>
    </lineage>
</organism>
<proteinExistence type="predicted"/>
<protein>
    <submittedName>
        <fullName evidence="2">Uncharacterized protein</fullName>
    </submittedName>
</protein>
<reference evidence="2" key="1">
    <citation type="submission" date="2023-07" db="EMBL/GenBank/DDBJ databases">
        <authorList>
            <consortium name="AG Swart"/>
            <person name="Singh M."/>
            <person name="Singh A."/>
            <person name="Seah K."/>
            <person name="Emmerich C."/>
        </authorList>
    </citation>
    <scope>NUCLEOTIDE SEQUENCE</scope>
    <source>
        <strain evidence="2">DP1</strain>
    </source>
</reference>
<dbReference type="Proteomes" id="UP001295684">
    <property type="component" value="Unassembled WGS sequence"/>
</dbReference>
<accession>A0AAD1ULF1</accession>
<feature type="region of interest" description="Disordered" evidence="1">
    <location>
        <begin position="140"/>
        <end position="159"/>
    </location>
</feature>
<name>A0AAD1ULF1_EUPCR</name>
<feature type="region of interest" description="Disordered" evidence="1">
    <location>
        <begin position="43"/>
        <end position="128"/>
    </location>
</feature>
<feature type="compositionally biased region" description="Basic and acidic residues" evidence="1">
    <location>
        <begin position="44"/>
        <end position="54"/>
    </location>
</feature>
<feature type="compositionally biased region" description="Basic and acidic residues" evidence="1">
    <location>
        <begin position="105"/>
        <end position="126"/>
    </location>
</feature>
<dbReference type="AlphaFoldDB" id="A0AAD1ULF1"/>
<comment type="caution">
    <text evidence="2">The sequence shown here is derived from an EMBL/GenBank/DDBJ whole genome shotgun (WGS) entry which is preliminary data.</text>
</comment>
<dbReference type="EMBL" id="CAMPGE010012797">
    <property type="protein sequence ID" value="CAI2371556.1"/>
    <property type="molecule type" value="Genomic_DNA"/>
</dbReference>
<sequence>MEHKYQIIVLKPINSDERKSSHKNDMNKEKSDLIKKIAKNMKQYRKDSFSEPKGEIQNAPLRKKIKVLRMKKVKLPSTNQESQTKPNILEDYKNSQKSKPTWSFMKERRSRNVRELVKSSNEDQGRSQKLPLLRKGSTFNVKSQDENFKPNLPNKRGRNMSRSKLASLSSFHIKKKTELIEKAFKAANQTPVYKSRNSSVGPIKSLIAQTSQAVENYKKLLFEKSKRRVGFRSKGSFNARNFKYF</sequence>
<feature type="compositionally biased region" description="Basic residues" evidence="1">
    <location>
        <begin position="61"/>
        <end position="74"/>
    </location>
</feature>
<evidence type="ECO:0000256" key="1">
    <source>
        <dbReference type="SAM" id="MobiDB-lite"/>
    </source>
</evidence>
<feature type="compositionally biased region" description="Polar residues" evidence="1">
    <location>
        <begin position="76"/>
        <end position="86"/>
    </location>
</feature>
<evidence type="ECO:0000313" key="3">
    <source>
        <dbReference type="Proteomes" id="UP001295684"/>
    </source>
</evidence>